<evidence type="ECO:0000313" key="1">
    <source>
        <dbReference type="EMBL" id="MCX7445814.1"/>
    </source>
</evidence>
<comment type="caution">
    <text evidence="1">The sequence shown here is derived from an EMBL/GenBank/DDBJ whole genome shotgun (WGS) entry which is preliminary data.</text>
</comment>
<name>A0ABT3WUA9_9CORY</name>
<organism evidence="1 2">
    <name type="scientific">Corynebacterium pygosceleis</name>
    <dbReference type="NCBI Taxonomy" id="2800406"/>
    <lineage>
        <taxon>Bacteria</taxon>
        <taxon>Bacillati</taxon>
        <taxon>Actinomycetota</taxon>
        <taxon>Actinomycetes</taxon>
        <taxon>Mycobacteriales</taxon>
        <taxon>Corynebacteriaceae</taxon>
        <taxon>Corynebacterium</taxon>
    </lineage>
</organism>
<protein>
    <submittedName>
        <fullName evidence="1">Uncharacterized protein</fullName>
    </submittedName>
</protein>
<keyword evidence="2" id="KW-1185">Reference proteome</keyword>
<gene>
    <name evidence="1" type="ORF">OS125_11280</name>
</gene>
<dbReference type="EMBL" id="JAPMKV010000010">
    <property type="protein sequence ID" value="MCX7445814.1"/>
    <property type="molecule type" value="Genomic_DNA"/>
</dbReference>
<dbReference type="Proteomes" id="UP001081709">
    <property type="component" value="Unassembled WGS sequence"/>
</dbReference>
<proteinExistence type="predicted"/>
<dbReference type="RefSeq" id="WP_267186841.1">
    <property type="nucleotide sequence ID" value="NZ_JAPMKV010000010.1"/>
</dbReference>
<reference evidence="1" key="1">
    <citation type="submission" date="2022-11" db="EMBL/GenBank/DDBJ databases">
        <title>Corynebacterium sp. isolated from Penguins.</title>
        <authorList>
            <person name="Sedlar K."/>
            <person name="Svec P."/>
        </authorList>
    </citation>
    <scope>NUCLEOTIDE SEQUENCE</scope>
    <source>
        <strain evidence="1">P7003</strain>
    </source>
</reference>
<evidence type="ECO:0000313" key="2">
    <source>
        <dbReference type="Proteomes" id="UP001081709"/>
    </source>
</evidence>
<sequence length="420" mass="45102">MQIPDGVEQQEQDYVDGYLYRPDDAPRGRFDLAMVRSDATVDMKEQRSNAELVMDEASSRVEGRAFFERDISTGGLGRYTPGVDVHTGDIVDVQLWGRRIALPVTAIDMTTGADGPTGWRVHVGGQLIEDTKALGLQNAAVRDAQAAEAKRMQERAEKAVAAATSAAAAADTARDEAVAAKADAEAAASAAEQLRNEYTAATSTVSTAVDDAETAQQRAEAAAALADTKTAEAIQANTAAGRARQQAIAAVQESLRIQGEINQAHDEVDELHSDMITKLDAAKDRHEAALSDLRLATTALTTATIMASEAREDIKANMSRFLVCESNRKTWNSYLEVVNGSWTTVSKVRAKGSWTGHITHEVTYTNRGPAKKHKRITATDRQLDFGGGLGASIDFSVTHYVIDKPGDPAESREADQNTDG</sequence>
<accession>A0ABT3WUA9</accession>